<sequence>MTGDLYFSPTLINMLEVSLNVIALLKPTKELAPSDFGGVFTLAVIVFMKLNGQIKVLPSDDD</sequence>
<protein>
    <submittedName>
        <fullName evidence="1">Uncharacterized protein</fullName>
    </submittedName>
</protein>
<comment type="caution">
    <text evidence="1">The sequence shown here is derived from an EMBL/GenBank/DDBJ whole genome shotgun (WGS) entry which is preliminary data.</text>
</comment>
<name>A0A4Z1GE81_9HELO</name>
<dbReference type="Proteomes" id="UP000297814">
    <property type="component" value="Unassembled WGS sequence"/>
</dbReference>
<proteinExistence type="predicted"/>
<dbReference type="EMBL" id="PQXK01000198">
    <property type="protein sequence ID" value="TGO34418.1"/>
    <property type="molecule type" value="Genomic_DNA"/>
</dbReference>
<evidence type="ECO:0000313" key="1">
    <source>
        <dbReference type="EMBL" id="TGO34418.1"/>
    </source>
</evidence>
<dbReference type="AlphaFoldDB" id="A0A4Z1GE81"/>
<reference evidence="1 2" key="1">
    <citation type="submission" date="2017-12" db="EMBL/GenBank/DDBJ databases">
        <title>Comparative genomics of Botrytis spp.</title>
        <authorList>
            <person name="Valero-Jimenez C.A."/>
            <person name="Tapia P."/>
            <person name="Veloso J."/>
            <person name="Silva-Moreno E."/>
            <person name="Staats M."/>
            <person name="Valdes J.H."/>
            <person name="Van Kan J.A.L."/>
        </authorList>
    </citation>
    <scope>NUCLEOTIDE SEQUENCE [LARGE SCALE GENOMIC DNA]</scope>
    <source>
        <strain evidence="1 2">Bh0001</strain>
    </source>
</reference>
<evidence type="ECO:0000313" key="2">
    <source>
        <dbReference type="Proteomes" id="UP000297814"/>
    </source>
</evidence>
<gene>
    <name evidence="1" type="ORF">BHYA_0198g00260</name>
</gene>
<keyword evidence="2" id="KW-1185">Reference proteome</keyword>
<organism evidence="1 2">
    <name type="scientific">Botrytis hyacinthi</name>
    <dbReference type="NCBI Taxonomy" id="278943"/>
    <lineage>
        <taxon>Eukaryota</taxon>
        <taxon>Fungi</taxon>
        <taxon>Dikarya</taxon>
        <taxon>Ascomycota</taxon>
        <taxon>Pezizomycotina</taxon>
        <taxon>Leotiomycetes</taxon>
        <taxon>Helotiales</taxon>
        <taxon>Sclerotiniaceae</taxon>
        <taxon>Botrytis</taxon>
    </lineage>
</organism>
<accession>A0A4Z1GE81</accession>